<evidence type="ECO:0000313" key="3">
    <source>
        <dbReference type="Proteomes" id="UP000267128"/>
    </source>
</evidence>
<keyword evidence="1" id="KW-1133">Transmembrane helix</keyword>
<gene>
    <name evidence="2" type="ORF">EFK50_19815</name>
</gene>
<organism evidence="2 3">
    <name type="scientific">Nocardioides marmoriginsengisoli</name>
    <dbReference type="NCBI Taxonomy" id="661483"/>
    <lineage>
        <taxon>Bacteria</taxon>
        <taxon>Bacillati</taxon>
        <taxon>Actinomycetota</taxon>
        <taxon>Actinomycetes</taxon>
        <taxon>Propionibacteriales</taxon>
        <taxon>Nocardioidaceae</taxon>
        <taxon>Nocardioides</taxon>
    </lineage>
</organism>
<keyword evidence="3" id="KW-1185">Reference proteome</keyword>
<feature type="transmembrane region" description="Helical" evidence="1">
    <location>
        <begin position="5"/>
        <end position="22"/>
    </location>
</feature>
<protein>
    <submittedName>
        <fullName evidence="2">Uncharacterized protein</fullName>
    </submittedName>
</protein>
<dbReference type="Proteomes" id="UP000267128">
    <property type="component" value="Unassembled WGS sequence"/>
</dbReference>
<feature type="transmembrane region" description="Helical" evidence="1">
    <location>
        <begin position="97"/>
        <end position="115"/>
    </location>
</feature>
<accession>A0A3N0CAS4</accession>
<feature type="transmembrane region" description="Helical" evidence="1">
    <location>
        <begin position="28"/>
        <end position="44"/>
    </location>
</feature>
<evidence type="ECO:0000256" key="1">
    <source>
        <dbReference type="SAM" id="Phobius"/>
    </source>
</evidence>
<sequence length="124" mass="12916">MVSYSLFGIQLGVLVVVGVLVVRDNVELAALLMVGSLLVAVVAPPPPGAPDGSERSYRRLKGTVLGLRAVELAFALGSLVLAVAWGVSALDKDPDTALAYLAALLACVAMIARSWKVTFRAAVR</sequence>
<name>A0A3N0CAS4_9ACTN</name>
<evidence type="ECO:0000313" key="2">
    <source>
        <dbReference type="EMBL" id="RNL60567.1"/>
    </source>
</evidence>
<dbReference type="EMBL" id="RJSE01000009">
    <property type="protein sequence ID" value="RNL60567.1"/>
    <property type="molecule type" value="Genomic_DNA"/>
</dbReference>
<keyword evidence="1" id="KW-0472">Membrane</keyword>
<reference evidence="2 3" key="1">
    <citation type="submission" date="2018-11" db="EMBL/GenBank/DDBJ databases">
        <authorList>
            <person name="Li F."/>
        </authorList>
    </citation>
    <scope>NUCLEOTIDE SEQUENCE [LARGE SCALE GENOMIC DNA]</scope>
    <source>
        <strain evidence="2 3">Gsoil 097</strain>
    </source>
</reference>
<proteinExistence type="predicted"/>
<keyword evidence="1" id="KW-0812">Transmembrane</keyword>
<feature type="transmembrane region" description="Helical" evidence="1">
    <location>
        <begin position="65"/>
        <end position="85"/>
    </location>
</feature>
<comment type="caution">
    <text evidence="2">The sequence shown here is derived from an EMBL/GenBank/DDBJ whole genome shotgun (WGS) entry which is preliminary data.</text>
</comment>
<dbReference type="AlphaFoldDB" id="A0A3N0CAS4"/>